<sequence>MERLLPATAGIVKTPDGTGFDYSGTNIDGGPLSSMSNLSRIDSTMA</sequence>
<gene>
    <name evidence="1" type="ORF">I540_5118</name>
</gene>
<dbReference type="AlphaFoldDB" id="X8DI32"/>
<protein>
    <submittedName>
        <fullName evidence="1">Uncharacterized protein</fullName>
    </submittedName>
</protein>
<evidence type="ECO:0000313" key="2">
    <source>
        <dbReference type="Proteomes" id="UP000023351"/>
    </source>
</evidence>
<proteinExistence type="predicted"/>
<dbReference type="EMBL" id="JAOJ01000003">
    <property type="protein sequence ID" value="EUA67378.1"/>
    <property type="molecule type" value="Genomic_DNA"/>
</dbReference>
<organism evidence="1 2">
    <name type="scientific">Mycobacteroides abscessus subsp. bolletii 1513</name>
    <dbReference type="NCBI Taxonomy" id="1299321"/>
    <lineage>
        <taxon>Bacteria</taxon>
        <taxon>Bacillati</taxon>
        <taxon>Actinomycetota</taxon>
        <taxon>Actinomycetes</taxon>
        <taxon>Mycobacteriales</taxon>
        <taxon>Mycobacteriaceae</taxon>
        <taxon>Mycobacteroides</taxon>
        <taxon>Mycobacteroides abscessus</taxon>
    </lineage>
</organism>
<reference evidence="1 2" key="1">
    <citation type="submission" date="2013-12" db="EMBL/GenBank/DDBJ databases">
        <authorList>
            <person name="Zelazny A."/>
            <person name="Olivier K."/>
            <person name="Holland S."/>
            <person name="Lenaerts A."/>
            <person name="Ordway D."/>
            <person name="DeGroote M.A."/>
            <person name="Parker T."/>
            <person name="Sizemore C."/>
            <person name="Tallon L.J."/>
            <person name="Sadzewicz L.K."/>
            <person name="Sengamalay N."/>
            <person name="Fraser C.M."/>
            <person name="Hine E."/>
            <person name="Shefchek K.A."/>
            <person name="Das S.P."/>
            <person name="Tettelin H."/>
        </authorList>
    </citation>
    <scope>NUCLEOTIDE SEQUENCE [LARGE SCALE GENOMIC DNA]</scope>
    <source>
        <strain evidence="1 2">1513</strain>
    </source>
</reference>
<evidence type="ECO:0000313" key="1">
    <source>
        <dbReference type="EMBL" id="EUA67378.1"/>
    </source>
</evidence>
<dbReference type="Proteomes" id="UP000023351">
    <property type="component" value="Unassembled WGS sequence"/>
</dbReference>
<name>X8DI32_9MYCO</name>
<comment type="caution">
    <text evidence="1">The sequence shown here is derived from an EMBL/GenBank/DDBJ whole genome shotgun (WGS) entry which is preliminary data.</text>
</comment>
<accession>X8DI32</accession>